<dbReference type="InterPro" id="IPR017552">
    <property type="entry name" value="PHI/rmpB"/>
</dbReference>
<dbReference type="GO" id="GO:0016853">
    <property type="term" value="F:isomerase activity"/>
    <property type="evidence" value="ECO:0007669"/>
    <property type="project" value="UniProtKB-KW"/>
</dbReference>
<dbReference type="PANTHER" id="PTHR43443:SF1">
    <property type="entry name" value="3-HEXULOSE-6-PHOSPHATE ISOMERASE"/>
    <property type="match status" value="1"/>
</dbReference>
<comment type="similarity">
    <text evidence="1">Belongs to the SIS family. PHI subfamily.</text>
</comment>
<evidence type="ECO:0000313" key="3">
    <source>
        <dbReference type="EMBL" id="SDM21564.1"/>
    </source>
</evidence>
<evidence type="ECO:0000313" key="4">
    <source>
        <dbReference type="Proteomes" id="UP000182347"/>
    </source>
</evidence>
<dbReference type="Gene3D" id="3.40.50.10490">
    <property type="entry name" value="Glucose-6-phosphate isomerase like protein, domain 1"/>
    <property type="match status" value="1"/>
</dbReference>
<evidence type="ECO:0000259" key="2">
    <source>
        <dbReference type="PROSITE" id="PS51464"/>
    </source>
</evidence>
<organism evidence="3 4">
    <name type="scientific">Sediminibacillus halophilus</name>
    <dbReference type="NCBI Taxonomy" id="482461"/>
    <lineage>
        <taxon>Bacteria</taxon>
        <taxon>Bacillati</taxon>
        <taxon>Bacillota</taxon>
        <taxon>Bacilli</taxon>
        <taxon>Bacillales</taxon>
        <taxon>Bacillaceae</taxon>
        <taxon>Sediminibacillus</taxon>
    </lineage>
</organism>
<dbReference type="Proteomes" id="UP000182347">
    <property type="component" value="Unassembled WGS sequence"/>
</dbReference>
<accession>A0A1G9REA9</accession>
<gene>
    <name evidence="3" type="ORF">SAMN05216244_1953</name>
</gene>
<dbReference type="InterPro" id="IPR046348">
    <property type="entry name" value="SIS_dom_sf"/>
</dbReference>
<proteinExistence type="inferred from homology"/>
<evidence type="ECO:0000256" key="1">
    <source>
        <dbReference type="ARBA" id="ARBA00009235"/>
    </source>
</evidence>
<keyword evidence="4" id="KW-1185">Reference proteome</keyword>
<dbReference type="STRING" id="482461.SAMN05216244_1953"/>
<dbReference type="GO" id="GO:1901135">
    <property type="term" value="P:carbohydrate derivative metabolic process"/>
    <property type="evidence" value="ECO:0007669"/>
    <property type="project" value="InterPro"/>
</dbReference>
<dbReference type="Pfam" id="PF01380">
    <property type="entry name" value="SIS"/>
    <property type="match status" value="1"/>
</dbReference>
<dbReference type="SUPFAM" id="SSF53697">
    <property type="entry name" value="SIS domain"/>
    <property type="match status" value="1"/>
</dbReference>
<feature type="domain" description="SIS" evidence="2">
    <location>
        <begin position="30"/>
        <end position="173"/>
    </location>
</feature>
<dbReference type="PANTHER" id="PTHR43443">
    <property type="entry name" value="3-HEXULOSE-6-PHOSPHATE ISOMERASE"/>
    <property type="match status" value="1"/>
</dbReference>
<dbReference type="GO" id="GO:0097367">
    <property type="term" value="F:carbohydrate derivative binding"/>
    <property type="evidence" value="ECO:0007669"/>
    <property type="project" value="InterPro"/>
</dbReference>
<keyword evidence="3" id="KW-0413">Isomerase</keyword>
<sequence length="187" mass="19955">MKNMSEIIDTVGKEITGVLNQVDSGTVQGLAEELNNAKRIFVDGEGRTGLMGKAFAMRLMHAGFPVYVVGETITPSIAAGDLYVALSGSGSTGGTYTKADKAREVGARVAAVTANPESPLGQLADHAVYLPTATKKRLAHEPDTIQPLGNQFDQTLHLVLDASIIYAMEAFKSTSHEELKQQHTNLE</sequence>
<dbReference type="AlphaFoldDB" id="A0A1G9REA9"/>
<dbReference type="RefSeq" id="WP_074598622.1">
    <property type="nucleotide sequence ID" value="NZ_FNHF01000002.1"/>
</dbReference>
<dbReference type="NCBIfam" id="TIGR03127">
    <property type="entry name" value="RuMP_HxlB"/>
    <property type="match status" value="1"/>
</dbReference>
<name>A0A1G9REA9_9BACI</name>
<reference evidence="4" key="1">
    <citation type="submission" date="2016-10" db="EMBL/GenBank/DDBJ databases">
        <authorList>
            <person name="Varghese N."/>
            <person name="Submissions S."/>
        </authorList>
    </citation>
    <scope>NUCLEOTIDE SEQUENCE [LARGE SCALE GENOMIC DNA]</scope>
    <source>
        <strain evidence="4">CGMCC 1.6199</strain>
    </source>
</reference>
<dbReference type="PROSITE" id="PS51464">
    <property type="entry name" value="SIS"/>
    <property type="match status" value="1"/>
</dbReference>
<dbReference type="CDD" id="cd05005">
    <property type="entry name" value="SIS_PHI"/>
    <property type="match status" value="1"/>
</dbReference>
<dbReference type="EMBL" id="FNHF01000002">
    <property type="protein sequence ID" value="SDM21564.1"/>
    <property type="molecule type" value="Genomic_DNA"/>
</dbReference>
<dbReference type="InterPro" id="IPR001347">
    <property type="entry name" value="SIS_dom"/>
</dbReference>
<protein>
    <submittedName>
        <fullName evidence="3">6-phospho-3-hexuloisomerase</fullName>
    </submittedName>
</protein>